<dbReference type="Pfam" id="PF12796">
    <property type="entry name" value="Ank_2"/>
    <property type="match status" value="1"/>
</dbReference>
<keyword evidence="1" id="KW-0677">Repeat</keyword>
<dbReference type="OrthoDB" id="4894734at2759"/>
<dbReference type="SUPFAM" id="SSF48403">
    <property type="entry name" value="Ankyrin repeat"/>
    <property type="match status" value="1"/>
</dbReference>
<dbReference type="AlphaFoldDB" id="G9N6L6"/>
<comment type="caution">
    <text evidence="3">The sequence shown here is derived from an EMBL/GenBank/DDBJ whole genome shotgun (WGS) entry which is preliminary data.</text>
</comment>
<protein>
    <submittedName>
        <fullName evidence="3">Uncharacterized protein</fullName>
    </submittedName>
</protein>
<organism evidence="3 4">
    <name type="scientific">Hypocrea virens (strain Gv29-8 / FGSC 10586)</name>
    <name type="common">Gliocladium virens</name>
    <name type="synonym">Trichoderma virens</name>
    <dbReference type="NCBI Taxonomy" id="413071"/>
    <lineage>
        <taxon>Eukaryota</taxon>
        <taxon>Fungi</taxon>
        <taxon>Dikarya</taxon>
        <taxon>Ascomycota</taxon>
        <taxon>Pezizomycotina</taxon>
        <taxon>Sordariomycetes</taxon>
        <taxon>Hypocreomycetidae</taxon>
        <taxon>Hypocreales</taxon>
        <taxon>Hypocreaceae</taxon>
        <taxon>Trichoderma</taxon>
    </lineage>
</organism>
<evidence type="ECO:0000256" key="2">
    <source>
        <dbReference type="ARBA" id="ARBA00023043"/>
    </source>
</evidence>
<dbReference type="EMBL" id="ABDF02000088">
    <property type="protein sequence ID" value="EHK17776.1"/>
    <property type="molecule type" value="Genomic_DNA"/>
</dbReference>
<dbReference type="PANTHER" id="PTHR24198:SF165">
    <property type="entry name" value="ANKYRIN REPEAT-CONTAINING PROTEIN-RELATED"/>
    <property type="match status" value="1"/>
</dbReference>
<keyword evidence="4" id="KW-1185">Reference proteome</keyword>
<dbReference type="GeneID" id="25788504"/>
<evidence type="ECO:0000313" key="4">
    <source>
        <dbReference type="Proteomes" id="UP000007115"/>
    </source>
</evidence>
<dbReference type="RefSeq" id="XP_013951969.1">
    <property type="nucleotide sequence ID" value="XM_014096494.1"/>
</dbReference>
<dbReference type="eggNOG" id="ENOG502T0UZ">
    <property type="taxonomic scope" value="Eukaryota"/>
</dbReference>
<dbReference type="HOGENOM" id="CLU_000134_45_3_1"/>
<dbReference type="InParanoid" id="G9N6L6"/>
<sequence>MKQVRLLLAVEAVDTTSEDIHHRTPLWWAAAGGHEAIVQLLLDVDGIDPNSSDSCNRTPLSIAAARGYEAVV</sequence>
<gene>
    <name evidence="3" type="ORF">TRIVIDRAFT_160875</name>
</gene>
<dbReference type="PANTHER" id="PTHR24198">
    <property type="entry name" value="ANKYRIN REPEAT AND PROTEIN KINASE DOMAIN-CONTAINING PROTEIN"/>
    <property type="match status" value="1"/>
</dbReference>
<evidence type="ECO:0000313" key="3">
    <source>
        <dbReference type="EMBL" id="EHK17776.1"/>
    </source>
</evidence>
<keyword evidence="2" id="KW-0040">ANK repeat</keyword>
<name>G9N6L6_HYPVG</name>
<dbReference type="Gene3D" id="1.25.40.20">
    <property type="entry name" value="Ankyrin repeat-containing domain"/>
    <property type="match status" value="1"/>
</dbReference>
<dbReference type="Proteomes" id="UP000007115">
    <property type="component" value="Unassembled WGS sequence"/>
</dbReference>
<dbReference type="VEuPathDB" id="FungiDB:TRIVIDRAFT_160875"/>
<accession>G9N6L6</accession>
<dbReference type="InterPro" id="IPR036770">
    <property type="entry name" value="Ankyrin_rpt-contain_sf"/>
</dbReference>
<dbReference type="SMART" id="SM00248">
    <property type="entry name" value="ANK"/>
    <property type="match status" value="1"/>
</dbReference>
<dbReference type="InterPro" id="IPR002110">
    <property type="entry name" value="Ankyrin_rpt"/>
</dbReference>
<evidence type="ECO:0000256" key="1">
    <source>
        <dbReference type="ARBA" id="ARBA00022737"/>
    </source>
</evidence>
<reference evidence="3 4" key="1">
    <citation type="journal article" date="2011" name="Genome Biol.">
        <title>Comparative genome sequence analysis underscores mycoparasitism as the ancestral life style of Trichoderma.</title>
        <authorList>
            <person name="Kubicek C.P."/>
            <person name="Herrera-Estrella A."/>
            <person name="Seidl-Seiboth V."/>
            <person name="Martinez D.A."/>
            <person name="Druzhinina I.S."/>
            <person name="Thon M."/>
            <person name="Zeilinger S."/>
            <person name="Casas-Flores S."/>
            <person name="Horwitz B.A."/>
            <person name="Mukherjee P.K."/>
            <person name="Mukherjee M."/>
            <person name="Kredics L."/>
            <person name="Alcaraz L.D."/>
            <person name="Aerts A."/>
            <person name="Antal Z."/>
            <person name="Atanasova L."/>
            <person name="Cervantes-Badillo M.G."/>
            <person name="Challacombe J."/>
            <person name="Chertkov O."/>
            <person name="McCluskey K."/>
            <person name="Coulpier F."/>
            <person name="Deshpande N."/>
            <person name="von Doehren H."/>
            <person name="Ebbole D.J."/>
            <person name="Esquivel-Naranjo E.U."/>
            <person name="Fekete E."/>
            <person name="Flipphi M."/>
            <person name="Glaser F."/>
            <person name="Gomez-Rodriguez E.Y."/>
            <person name="Gruber S."/>
            <person name="Han C."/>
            <person name="Henrissat B."/>
            <person name="Hermosa R."/>
            <person name="Hernandez-Onate M."/>
            <person name="Karaffa L."/>
            <person name="Kosti I."/>
            <person name="Le Crom S."/>
            <person name="Lindquist E."/>
            <person name="Lucas S."/>
            <person name="Luebeck M."/>
            <person name="Luebeck P.S."/>
            <person name="Margeot A."/>
            <person name="Metz B."/>
            <person name="Misra M."/>
            <person name="Nevalainen H."/>
            <person name="Omann M."/>
            <person name="Packer N."/>
            <person name="Perrone G."/>
            <person name="Uresti-Rivera E.E."/>
            <person name="Salamov A."/>
            <person name="Schmoll M."/>
            <person name="Seiboth B."/>
            <person name="Shapiro H."/>
            <person name="Sukno S."/>
            <person name="Tamayo-Ramos J.A."/>
            <person name="Tisch D."/>
            <person name="Wiest A."/>
            <person name="Wilkinson H.H."/>
            <person name="Zhang M."/>
            <person name="Coutinho P.M."/>
            <person name="Kenerley C.M."/>
            <person name="Monte E."/>
            <person name="Baker S.E."/>
            <person name="Grigoriev I.V."/>
        </authorList>
    </citation>
    <scope>NUCLEOTIDE SEQUENCE [LARGE SCALE GENOMIC DNA]</scope>
    <source>
        <strain evidence="4">Gv29-8 / FGSC 10586</strain>
    </source>
</reference>
<proteinExistence type="predicted"/>